<organism evidence="1 2">
    <name type="scientific">Capnocytophaga gingivalis</name>
    <dbReference type="NCBI Taxonomy" id="1017"/>
    <lineage>
        <taxon>Bacteria</taxon>
        <taxon>Pseudomonadati</taxon>
        <taxon>Bacteroidota</taxon>
        <taxon>Flavobacteriia</taxon>
        <taxon>Flavobacteriales</taxon>
        <taxon>Flavobacteriaceae</taxon>
        <taxon>Capnocytophaga</taxon>
    </lineage>
</organism>
<gene>
    <name evidence="1" type="ORF">VJJ08_11380</name>
</gene>
<dbReference type="Proteomes" id="UP001311730">
    <property type="component" value="Unassembled WGS sequence"/>
</dbReference>
<protein>
    <submittedName>
        <fullName evidence="1">Uncharacterized protein</fullName>
    </submittedName>
</protein>
<sequence>MLLLSFLLSWITPLLPGEYVLPSEQINVIALDTTDGKTSFYQQKGTSFIAYDLAFRTEKTYPEHNKFHRPYKTYSAFWKPQNKTLSLKTISKHQILIYTKDIRPTLYSDFQGKVWTIKTENSDLTDIFRFLNPSIIAWQALREGKKKSSFNYEIPTTQGTKHFFSNPSISVRKREYLYDFGVLTMDFGAGKKAYFYCPLIENPDVESDPPIYSFIPLKGQTLTFPYYGRLEAVATEVNYCIDLDNNRINSFLEVCEGGRCNLINHFGQKLLPKSYPYISTNDYIIIAEDGKDIDIYNGYHQKMNVGTVKAVHFYDKGVEVLNEHGVNYYNVFSQVVKEFPDTSIPMCGTGEWGYSLIKYKDIGYSLRRTFGAYKQHPLADRSPDEEVQELKAIKGNDNTVQAYLSVEKNSCKGLYMYNFTEGKDEKITGRELLPMAYDVIYYHATFNHQPFFYIEKEGKKGFYPPQKDPIYDRLEQVSAFFYRFERDGIKGYLDSFSFKEFVHETIRK</sequence>
<keyword evidence="2" id="KW-1185">Reference proteome</keyword>
<comment type="caution">
    <text evidence="1">The sequence shown here is derived from an EMBL/GenBank/DDBJ whole genome shotgun (WGS) entry which is preliminary data.</text>
</comment>
<name>A0ABU5ZA99_9FLAO</name>
<evidence type="ECO:0000313" key="2">
    <source>
        <dbReference type="Proteomes" id="UP001311730"/>
    </source>
</evidence>
<evidence type="ECO:0000313" key="1">
    <source>
        <dbReference type="EMBL" id="MEB3075888.1"/>
    </source>
</evidence>
<reference evidence="1 2" key="1">
    <citation type="submission" date="2023-12" db="EMBL/GenBank/DDBJ databases">
        <title>Genomic sequences of Capnocytophaga and Parvimonas strains.</title>
        <authorList>
            <person name="Watt R.M."/>
            <person name="Wang M."/>
            <person name="Yang T."/>
            <person name="Tong W.M."/>
        </authorList>
    </citation>
    <scope>NUCLEOTIDE SEQUENCE [LARGE SCALE GENOMIC DNA]</scope>
    <source>
        <strain evidence="1 2">CCUG 13096</strain>
    </source>
</reference>
<dbReference type="RefSeq" id="WP_323984003.1">
    <property type="nucleotide sequence ID" value="NZ_JAYKBW010000013.1"/>
</dbReference>
<accession>A0ABU5ZA99</accession>
<proteinExistence type="predicted"/>
<dbReference type="EMBL" id="JAYKBW010000013">
    <property type="protein sequence ID" value="MEB3075888.1"/>
    <property type="molecule type" value="Genomic_DNA"/>
</dbReference>